<feature type="region of interest" description="Disordered" evidence="1">
    <location>
        <begin position="287"/>
        <end position="323"/>
    </location>
</feature>
<evidence type="ECO:0000313" key="3">
    <source>
        <dbReference type="Proteomes" id="UP000076738"/>
    </source>
</evidence>
<gene>
    <name evidence="2" type="ORF">CALVIDRAFT_96900</name>
</gene>
<dbReference type="AlphaFoldDB" id="A0A167MZH5"/>
<keyword evidence="3" id="KW-1185">Reference proteome</keyword>
<feature type="region of interest" description="Disordered" evidence="1">
    <location>
        <begin position="30"/>
        <end position="79"/>
    </location>
</feature>
<feature type="compositionally biased region" description="Pro residues" evidence="1">
    <location>
        <begin position="57"/>
        <end position="69"/>
    </location>
</feature>
<organism evidence="2 3">
    <name type="scientific">Calocera viscosa (strain TUFC12733)</name>
    <dbReference type="NCBI Taxonomy" id="1330018"/>
    <lineage>
        <taxon>Eukaryota</taxon>
        <taxon>Fungi</taxon>
        <taxon>Dikarya</taxon>
        <taxon>Basidiomycota</taxon>
        <taxon>Agaricomycotina</taxon>
        <taxon>Dacrymycetes</taxon>
        <taxon>Dacrymycetales</taxon>
        <taxon>Dacrymycetaceae</taxon>
        <taxon>Calocera</taxon>
    </lineage>
</organism>
<accession>A0A167MZH5</accession>
<dbReference type="Proteomes" id="UP000076738">
    <property type="component" value="Unassembled WGS sequence"/>
</dbReference>
<feature type="region of interest" description="Disordered" evidence="1">
    <location>
        <begin position="147"/>
        <end position="174"/>
    </location>
</feature>
<sequence length="353" mass="38454">MPSRKWLGKASAQLPAQDYAQDSGVDYRNLQSTSCPSQQGISTHLIPGFHGGNPSQSQPPPDFQDPPPSLLCYQHPGPSAYQPFQEPGYAADNTALMPVPPEAHEETLPWTFHPIEQRNLRSGNVAQTPGPNRPQPISIMGAREHSPVIGRPESSSNLLHQSHRPTPPTVAPLQAHMPRPGAVVNMQGMMSPEASYMARDIIPRGSSRRSGPAMEPRLVAGPAQLDFGPTEPEPRQAMQHPQYTEPDNDRYSVHPYVPPPPDNQLDMRALLKQTPSVRIALSEAADLEAAEGEPASPSTTYATVPSVRPSEAGPEEDGEPKWVPCRYCRKRGPLTQTMVHEMICNARGLQGTA</sequence>
<name>A0A167MZH5_CALVF</name>
<feature type="region of interest" description="Disordered" evidence="1">
    <location>
        <begin position="229"/>
        <end position="252"/>
    </location>
</feature>
<evidence type="ECO:0000313" key="2">
    <source>
        <dbReference type="EMBL" id="KZO97202.1"/>
    </source>
</evidence>
<proteinExistence type="predicted"/>
<feature type="compositionally biased region" description="Polar residues" evidence="1">
    <location>
        <begin position="30"/>
        <end position="42"/>
    </location>
</feature>
<evidence type="ECO:0000256" key="1">
    <source>
        <dbReference type="SAM" id="MobiDB-lite"/>
    </source>
</evidence>
<reference evidence="2 3" key="1">
    <citation type="journal article" date="2016" name="Mol. Biol. Evol.">
        <title>Comparative Genomics of Early-Diverging Mushroom-Forming Fungi Provides Insights into the Origins of Lignocellulose Decay Capabilities.</title>
        <authorList>
            <person name="Nagy L.G."/>
            <person name="Riley R."/>
            <person name="Tritt A."/>
            <person name="Adam C."/>
            <person name="Daum C."/>
            <person name="Floudas D."/>
            <person name="Sun H."/>
            <person name="Yadav J.S."/>
            <person name="Pangilinan J."/>
            <person name="Larsson K.H."/>
            <person name="Matsuura K."/>
            <person name="Barry K."/>
            <person name="Labutti K."/>
            <person name="Kuo R."/>
            <person name="Ohm R.A."/>
            <person name="Bhattacharya S.S."/>
            <person name="Shirouzu T."/>
            <person name="Yoshinaga Y."/>
            <person name="Martin F.M."/>
            <person name="Grigoriev I.V."/>
            <person name="Hibbett D.S."/>
        </authorList>
    </citation>
    <scope>NUCLEOTIDE SEQUENCE [LARGE SCALE GENOMIC DNA]</scope>
    <source>
        <strain evidence="2 3">TUFC12733</strain>
    </source>
</reference>
<dbReference type="EMBL" id="KV417281">
    <property type="protein sequence ID" value="KZO97202.1"/>
    <property type="molecule type" value="Genomic_DNA"/>
</dbReference>
<protein>
    <submittedName>
        <fullName evidence="2">Uncharacterized protein</fullName>
    </submittedName>
</protein>